<dbReference type="AlphaFoldDB" id="A0A3N0Y965"/>
<protein>
    <submittedName>
        <fullName evidence="1">Uncharacterized protein</fullName>
    </submittedName>
</protein>
<name>A0A3N0Y965_ANAGA</name>
<proteinExistence type="predicted"/>
<reference evidence="1 2" key="1">
    <citation type="submission" date="2018-10" db="EMBL/GenBank/DDBJ databases">
        <title>Genome assembly for a Yunnan-Guizhou Plateau 3E fish, Anabarilius grahami (Regan), and its evolutionary and genetic applications.</title>
        <authorList>
            <person name="Jiang W."/>
        </authorList>
    </citation>
    <scope>NUCLEOTIDE SEQUENCE [LARGE SCALE GENOMIC DNA]</scope>
    <source>
        <strain evidence="1">AG-KIZ</strain>
        <tissue evidence="1">Muscle</tissue>
    </source>
</reference>
<gene>
    <name evidence="1" type="ORF">DPX16_14114</name>
</gene>
<dbReference type="EMBL" id="RJVU01049572">
    <property type="protein sequence ID" value="ROL42707.1"/>
    <property type="molecule type" value="Genomic_DNA"/>
</dbReference>
<comment type="caution">
    <text evidence="1">The sequence shown here is derived from an EMBL/GenBank/DDBJ whole genome shotgun (WGS) entry which is preliminary data.</text>
</comment>
<evidence type="ECO:0000313" key="2">
    <source>
        <dbReference type="Proteomes" id="UP000281406"/>
    </source>
</evidence>
<accession>A0A3N0Y965</accession>
<sequence length="121" mass="13328">MLDAVEMGRNKDLSDFDKGQIVMARRLGQSISEMARPVVSSGENLPSVVRGGTNHKWGKGCWAAKAHQCTRALKAIPSGPSQQKVYCGTRNFNDGEGRNVITRAVNRLKSLIVIYRTLRLS</sequence>
<evidence type="ECO:0000313" key="1">
    <source>
        <dbReference type="EMBL" id="ROL42707.1"/>
    </source>
</evidence>
<dbReference type="Proteomes" id="UP000281406">
    <property type="component" value="Unassembled WGS sequence"/>
</dbReference>
<keyword evidence="2" id="KW-1185">Reference proteome</keyword>
<dbReference type="OrthoDB" id="10045182at2759"/>
<organism evidence="1 2">
    <name type="scientific">Anabarilius grahami</name>
    <name type="common">Kanglang fish</name>
    <name type="synonym">Barilius grahami</name>
    <dbReference type="NCBI Taxonomy" id="495550"/>
    <lineage>
        <taxon>Eukaryota</taxon>
        <taxon>Metazoa</taxon>
        <taxon>Chordata</taxon>
        <taxon>Craniata</taxon>
        <taxon>Vertebrata</taxon>
        <taxon>Euteleostomi</taxon>
        <taxon>Actinopterygii</taxon>
        <taxon>Neopterygii</taxon>
        <taxon>Teleostei</taxon>
        <taxon>Ostariophysi</taxon>
        <taxon>Cypriniformes</taxon>
        <taxon>Xenocyprididae</taxon>
        <taxon>Xenocypridinae</taxon>
        <taxon>Xenocypridinae incertae sedis</taxon>
        <taxon>Anabarilius</taxon>
    </lineage>
</organism>